<keyword evidence="1" id="KW-0812">Transmembrane</keyword>
<comment type="caution">
    <text evidence="3">The sequence shown here is derived from an EMBL/GenBank/DDBJ whole genome shotgun (WGS) entry which is preliminary data.</text>
</comment>
<keyword evidence="1" id="KW-1133">Transmembrane helix</keyword>
<evidence type="ECO:0000313" key="3">
    <source>
        <dbReference type="EMBL" id="GAJ39322.1"/>
    </source>
</evidence>
<protein>
    <recommendedName>
        <fullName evidence="5">Processed acidic surface protein</fullName>
    </recommendedName>
</protein>
<feature type="transmembrane region" description="Helical" evidence="1">
    <location>
        <begin position="296"/>
        <end position="315"/>
    </location>
</feature>
<dbReference type="NCBIfam" id="TIGR04383">
    <property type="entry name" value="acidic_w_LPXTA"/>
    <property type="match status" value="1"/>
</dbReference>
<accession>A0A023DDN6</accession>
<feature type="chain" id="PRO_5039278866" description="Processed acidic surface protein" evidence="2">
    <location>
        <begin position="26"/>
        <end position="323"/>
    </location>
</feature>
<dbReference type="AlphaFoldDB" id="A0A023DDN6"/>
<keyword evidence="4" id="KW-1185">Reference proteome</keyword>
<evidence type="ECO:0000256" key="1">
    <source>
        <dbReference type="SAM" id="Phobius"/>
    </source>
</evidence>
<organism evidence="3 4">
    <name type="scientific">Parageobacillus caldoxylosilyticus NBRC 107762</name>
    <dbReference type="NCBI Taxonomy" id="1220594"/>
    <lineage>
        <taxon>Bacteria</taxon>
        <taxon>Bacillati</taxon>
        <taxon>Bacillota</taxon>
        <taxon>Bacilli</taxon>
        <taxon>Bacillales</taxon>
        <taxon>Anoxybacillaceae</taxon>
        <taxon>Saccharococcus</taxon>
    </lineage>
</organism>
<name>A0A023DDN6_9BACL</name>
<dbReference type="OrthoDB" id="2718583at2"/>
<keyword evidence="1" id="KW-0472">Membrane</keyword>
<proteinExistence type="predicted"/>
<gene>
    <name evidence="3" type="ORF">GCA01S_016_00470</name>
</gene>
<evidence type="ECO:0000256" key="2">
    <source>
        <dbReference type="SAM" id="SignalP"/>
    </source>
</evidence>
<evidence type="ECO:0000313" key="4">
    <source>
        <dbReference type="Proteomes" id="UP000023561"/>
    </source>
</evidence>
<dbReference type="InterPro" id="IPR030832">
    <property type="entry name" value="Acidic_LPXTA"/>
</dbReference>
<dbReference type="Proteomes" id="UP000023561">
    <property type="component" value="Unassembled WGS sequence"/>
</dbReference>
<sequence length="323" mass="37333">MVLKRWLSAMIVCSLFIIASNGTRAFAQIQKQELEQYIESIGWSMSDLLNYLDKYKMTVADFQSMEELKQWLGTPITEENMQRLLKKHQLTQEELEALLGQFGETMQDYTFIEDLDTAVRFYLRHNEKMQQINDMLGAIGFTESEAKRLFEHIASLPNPHVGQQLAELDRRLQPFLQVEDVTQLTETQRRQLLSIWEDVLSTLQMKAAFYLEENGKKQKISYHELATANMPEGRELLVELYNEAGELLSDVRLSKEMFTSGYVVRAGERWIAAGELASEMKETMYGEKMPDTASPYLARTLSGVLLALFGFYIYWSSKKKLAE</sequence>
<evidence type="ECO:0008006" key="5">
    <source>
        <dbReference type="Google" id="ProtNLM"/>
    </source>
</evidence>
<reference evidence="3 4" key="1">
    <citation type="submission" date="2014-04" db="EMBL/GenBank/DDBJ databases">
        <title>Whole genome shotgun sequence of Geobacillus caldoxylosilyticus NBRC 107762.</title>
        <authorList>
            <person name="Hosoyama A."/>
            <person name="Hosoyama Y."/>
            <person name="Katano-Makiyama Y."/>
            <person name="Tsuchikane K."/>
            <person name="Ohji S."/>
            <person name="Ichikawa N."/>
            <person name="Yamazoe A."/>
            <person name="Fujita N."/>
        </authorList>
    </citation>
    <scope>NUCLEOTIDE SEQUENCE [LARGE SCALE GENOMIC DNA]</scope>
    <source>
        <strain evidence="3 4">NBRC 107762</strain>
    </source>
</reference>
<dbReference type="EMBL" id="BAWO01000016">
    <property type="protein sequence ID" value="GAJ39322.1"/>
    <property type="molecule type" value="Genomic_DNA"/>
</dbReference>
<feature type="signal peptide" evidence="2">
    <location>
        <begin position="1"/>
        <end position="25"/>
    </location>
</feature>
<keyword evidence="2" id="KW-0732">Signal</keyword>